<dbReference type="PANTHER" id="PTHR43798">
    <property type="entry name" value="MONOACYLGLYCEROL LIPASE"/>
    <property type="match status" value="1"/>
</dbReference>
<dbReference type="AlphaFoldDB" id="A0A220MLX2"/>
<evidence type="ECO:0000259" key="1">
    <source>
        <dbReference type="Pfam" id="PF00561"/>
    </source>
</evidence>
<dbReference type="InterPro" id="IPR000073">
    <property type="entry name" value="AB_hydrolase_1"/>
</dbReference>
<dbReference type="RefSeq" id="WP_088909574.1">
    <property type="nucleotide sequence ID" value="NZ_CP018145.1"/>
</dbReference>
<dbReference type="PANTHER" id="PTHR43798:SF33">
    <property type="entry name" value="HYDROLASE, PUTATIVE (AFU_ORTHOLOGUE AFUA_2G14860)-RELATED"/>
    <property type="match status" value="1"/>
</dbReference>
<sequence length="264" mass="29205">MERQVRVGPVDVAYAVEGNGPALLLIHGTGGSYETNWSEMVGALSSQYTIITPNYSGSGNTVDHRERFELDDLVEQNVQAVLNEGIEQFHVVGYSLGAVIAAAIAAKYPDRVKSASLIAGWAESDLATAYQFDLWQKLFKTDRTLFAQFVIHTGFSQAFYRHFQNTEQLQQLAKDFATTLAEGTDRQSELDSRIHIRPLLSSITAPTLVIGLTHDRMVPVEHTKELASLIKGAIYREINSGHLVPWEQGETLIGEITHFLSTVS</sequence>
<dbReference type="Pfam" id="PF00561">
    <property type="entry name" value="Abhydrolase_1"/>
    <property type="match status" value="1"/>
</dbReference>
<dbReference type="GO" id="GO:0016020">
    <property type="term" value="C:membrane"/>
    <property type="evidence" value="ECO:0007669"/>
    <property type="project" value="TreeGrafter"/>
</dbReference>
<gene>
    <name evidence="2" type="ORF">BP422_21845</name>
</gene>
<dbReference type="Gene3D" id="3.40.50.1820">
    <property type="entry name" value="alpha/beta hydrolase"/>
    <property type="match status" value="1"/>
</dbReference>
<organism evidence="2 3">
    <name type="scientific">Brevibacillus formosus</name>
    <dbReference type="NCBI Taxonomy" id="54913"/>
    <lineage>
        <taxon>Bacteria</taxon>
        <taxon>Bacillati</taxon>
        <taxon>Bacillota</taxon>
        <taxon>Bacilli</taxon>
        <taxon>Bacillales</taxon>
        <taxon>Paenibacillaceae</taxon>
        <taxon>Brevibacillus</taxon>
    </lineage>
</organism>
<proteinExistence type="predicted"/>
<protein>
    <recommendedName>
        <fullName evidence="1">AB hydrolase-1 domain-containing protein</fullName>
    </recommendedName>
</protein>
<name>A0A220MLX2_9BACL</name>
<feature type="domain" description="AB hydrolase-1" evidence="1">
    <location>
        <begin position="21"/>
        <end position="247"/>
    </location>
</feature>
<evidence type="ECO:0000313" key="2">
    <source>
        <dbReference type="EMBL" id="ASJ55953.1"/>
    </source>
</evidence>
<evidence type="ECO:0000313" key="3">
    <source>
        <dbReference type="Proteomes" id="UP000197781"/>
    </source>
</evidence>
<reference evidence="2 3" key="1">
    <citation type="submission" date="2016-11" db="EMBL/GenBank/DDBJ databases">
        <authorList>
            <person name="Jaros S."/>
            <person name="Januszkiewicz K."/>
            <person name="Wedrychowicz H."/>
        </authorList>
    </citation>
    <scope>NUCLEOTIDE SEQUENCE [LARGE SCALE GENOMIC DNA]</scope>
    <source>
        <strain evidence="2 3">NF2</strain>
    </source>
</reference>
<dbReference type="SUPFAM" id="SSF53474">
    <property type="entry name" value="alpha/beta-Hydrolases"/>
    <property type="match status" value="1"/>
</dbReference>
<dbReference type="KEGG" id="bfm:BP422_21845"/>
<dbReference type="Proteomes" id="UP000197781">
    <property type="component" value="Chromosome"/>
</dbReference>
<dbReference type="EMBL" id="CP018145">
    <property type="protein sequence ID" value="ASJ55953.1"/>
    <property type="molecule type" value="Genomic_DNA"/>
</dbReference>
<dbReference type="PRINTS" id="PR00111">
    <property type="entry name" value="ABHYDROLASE"/>
</dbReference>
<dbReference type="InterPro" id="IPR029058">
    <property type="entry name" value="AB_hydrolase_fold"/>
</dbReference>
<dbReference type="InterPro" id="IPR050266">
    <property type="entry name" value="AB_hydrolase_sf"/>
</dbReference>
<accession>A0A220MLX2</accession>